<dbReference type="EMBL" id="AGXV01000032">
    <property type="protein sequence ID" value="EIY62181.1"/>
    <property type="molecule type" value="Genomic_DNA"/>
</dbReference>
<keyword evidence="2" id="KW-1133">Transmembrane helix</keyword>
<evidence type="ECO:0000313" key="4">
    <source>
        <dbReference type="Proteomes" id="UP000005150"/>
    </source>
</evidence>
<keyword evidence="1" id="KW-0175">Coiled coil</keyword>
<accession>I9T0B6</accession>
<dbReference type="OrthoDB" id="1036975at2"/>
<organism evidence="3 4">
    <name type="scientific">Bacteroides salyersiae CL02T12C01</name>
    <dbReference type="NCBI Taxonomy" id="997887"/>
    <lineage>
        <taxon>Bacteria</taxon>
        <taxon>Pseudomonadati</taxon>
        <taxon>Bacteroidota</taxon>
        <taxon>Bacteroidia</taxon>
        <taxon>Bacteroidales</taxon>
        <taxon>Bacteroidaceae</taxon>
        <taxon>Bacteroides</taxon>
    </lineage>
</organism>
<evidence type="ECO:0000256" key="1">
    <source>
        <dbReference type="SAM" id="Coils"/>
    </source>
</evidence>
<proteinExistence type="predicted"/>
<dbReference type="HOGENOM" id="CLU_016890_2_2_10"/>
<gene>
    <name evidence="3" type="ORF">HMPREF1071_02801</name>
</gene>
<dbReference type="Gene3D" id="3.30.1330.60">
    <property type="entry name" value="OmpA-like domain"/>
    <property type="match status" value="1"/>
</dbReference>
<dbReference type="InterPro" id="IPR036737">
    <property type="entry name" value="OmpA-like_sf"/>
</dbReference>
<dbReference type="PATRIC" id="fig|997887.3.peg.2906"/>
<evidence type="ECO:0008006" key="5">
    <source>
        <dbReference type="Google" id="ProtNLM"/>
    </source>
</evidence>
<dbReference type="SUPFAM" id="SSF103088">
    <property type="entry name" value="OmpA-like"/>
    <property type="match status" value="1"/>
</dbReference>
<dbReference type="AlphaFoldDB" id="I9T0B6"/>
<keyword evidence="2" id="KW-0472">Membrane</keyword>
<comment type="caution">
    <text evidence="3">The sequence shown here is derived from an EMBL/GenBank/DDBJ whole genome shotgun (WGS) entry which is preliminary data.</text>
</comment>
<name>I9T0B6_9BACE</name>
<feature type="transmembrane region" description="Helical" evidence="2">
    <location>
        <begin position="21"/>
        <end position="41"/>
    </location>
</feature>
<dbReference type="Proteomes" id="UP000005150">
    <property type="component" value="Unassembled WGS sequence"/>
</dbReference>
<reference evidence="3 4" key="1">
    <citation type="submission" date="2012-02" db="EMBL/GenBank/DDBJ databases">
        <title>The Genome Sequence of Bacteroides salyersiae CL02T12C01.</title>
        <authorList>
            <consortium name="The Broad Institute Genome Sequencing Platform"/>
            <person name="Earl A."/>
            <person name="Ward D."/>
            <person name="Feldgarden M."/>
            <person name="Gevers D."/>
            <person name="Zitomersky N.L."/>
            <person name="Coyne M.J."/>
            <person name="Comstock L.E."/>
            <person name="Young S.K."/>
            <person name="Zeng Q."/>
            <person name="Gargeya S."/>
            <person name="Fitzgerald M."/>
            <person name="Haas B."/>
            <person name="Abouelleil A."/>
            <person name="Alvarado L."/>
            <person name="Arachchi H.M."/>
            <person name="Berlin A."/>
            <person name="Chapman S.B."/>
            <person name="Gearin G."/>
            <person name="Goldberg J."/>
            <person name="Griggs A."/>
            <person name="Gujja S."/>
            <person name="Hansen M."/>
            <person name="Heiman D."/>
            <person name="Howarth C."/>
            <person name="Larimer J."/>
            <person name="Lui A."/>
            <person name="MacDonald P.J.P."/>
            <person name="McCowen C."/>
            <person name="Montmayeur A."/>
            <person name="Murphy C."/>
            <person name="Neiman D."/>
            <person name="Pearson M."/>
            <person name="Priest M."/>
            <person name="Roberts A."/>
            <person name="Saif S."/>
            <person name="Shea T."/>
            <person name="Sisk P."/>
            <person name="Stolte C."/>
            <person name="Sykes S."/>
            <person name="Wortman J."/>
            <person name="Nusbaum C."/>
            <person name="Birren B."/>
        </authorList>
    </citation>
    <scope>NUCLEOTIDE SEQUENCE [LARGE SCALE GENOMIC DNA]</scope>
    <source>
        <strain evidence="3 4">CL02T12C01</strain>
    </source>
</reference>
<evidence type="ECO:0000256" key="2">
    <source>
        <dbReference type="SAM" id="Phobius"/>
    </source>
</evidence>
<keyword evidence="2" id="KW-0812">Transmembrane</keyword>
<dbReference type="RefSeq" id="WP_007480724.1">
    <property type="nucleotide sequence ID" value="NZ_JH724308.1"/>
</dbReference>
<protein>
    <recommendedName>
        <fullName evidence="5">OmpA-like domain-containing protein</fullName>
    </recommendedName>
</protein>
<feature type="coiled-coil region" evidence="1">
    <location>
        <begin position="59"/>
        <end position="89"/>
    </location>
</feature>
<keyword evidence="4" id="KW-1185">Reference proteome</keyword>
<evidence type="ECO:0000313" key="3">
    <source>
        <dbReference type="EMBL" id="EIY62181.1"/>
    </source>
</evidence>
<sequence length="263" mass="31061">MKKLFKKDFGEEHNFWMSYTDLMSGFLVVFIILSAILYNHYNDKVAEAEKAQQEAVVKQDLYEEALASLERASLDLEQQADIIDSLKQNNLKNLIRRYHDVFVYDEYVKVTFDTIRGSIILTNRDIRKDLFVQRNEPIMQKELKNYLRHIGSSLISRTMTIWKEQNRKNIELRIEGHTDPLWDGERGTDYGYIRNLELSSGRANLVYSYIFNNCNLSPEQKEFVQKQVISVGYSFSDRVQKNNIYDVSLDPMSRRIEFRIISK</sequence>